<evidence type="ECO:0000313" key="1">
    <source>
        <dbReference type="EMBL" id="ORM93325.1"/>
    </source>
</evidence>
<reference evidence="2 4" key="2">
    <citation type="submission" date="2017-11" db="EMBL/GenBank/DDBJ databases">
        <title>Genome sequence of Pantoea cypripedii NE1.</title>
        <authorList>
            <person name="Nascimento F.X."/>
        </authorList>
    </citation>
    <scope>NUCLEOTIDE SEQUENCE [LARGE SCALE GENOMIC DNA]</scope>
    <source>
        <strain evidence="2 4">NE1</strain>
    </source>
</reference>
<name>A0A1X1EU71_PANCY</name>
<dbReference type="OrthoDB" id="6537034at2"/>
<reference evidence="1 3" key="1">
    <citation type="journal article" date="2017" name="Antonie Van Leeuwenhoek">
        <title>Phylogenomic resolution of the bacterial genus Pantoea and its relationship with Erwinia and Tatumella.</title>
        <authorList>
            <person name="Palmer M."/>
            <person name="Steenkamp E.T."/>
            <person name="Coetzee M.P."/>
            <person name="Chan W.Y."/>
            <person name="van Zyl E."/>
            <person name="De Maayer P."/>
            <person name="Coutinho T.A."/>
            <person name="Blom J."/>
            <person name="Smits T.H."/>
            <person name="Duffy B."/>
            <person name="Venter S.N."/>
        </authorList>
    </citation>
    <scope>NUCLEOTIDE SEQUENCE [LARGE SCALE GENOMIC DNA]</scope>
    <source>
        <strain evidence="1 3">LMG 2657</strain>
    </source>
</reference>
<protein>
    <submittedName>
        <fullName evidence="2">DUF3830 domain-containing protein</fullName>
    </submittedName>
</protein>
<sequence>MKLAMHVADKKICVIEVWEDKVPNLAKVLREKLPLKSVLQHGKLIGDMVFFTLPIVAPWENKYLTQDVGKLRREQYGEVTGAVCYYSPRQQMCVVYGDDTADEPLPISYIGQVIEGKLELRVTGLETWFDQGRTVELSIID</sequence>
<dbReference type="AlphaFoldDB" id="A0A1X1EU71"/>
<gene>
    <name evidence="2" type="ORF">CUN67_07970</name>
    <name evidence="1" type="ORF">HA50_08180</name>
</gene>
<evidence type="ECO:0000313" key="2">
    <source>
        <dbReference type="EMBL" id="QGY28869.1"/>
    </source>
</evidence>
<proteinExistence type="predicted"/>
<dbReference type="STRING" id="55209.HA50_08180"/>
<dbReference type="Proteomes" id="UP000502005">
    <property type="component" value="Chromosome"/>
</dbReference>
<evidence type="ECO:0000313" key="4">
    <source>
        <dbReference type="Proteomes" id="UP000502005"/>
    </source>
</evidence>
<dbReference type="RefSeq" id="WP_013508755.1">
    <property type="nucleotide sequence ID" value="NZ_CP024768.1"/>
</dbReference>
<dbReference type="Gene3D" id="2.40.100.20">
    <property type="match status" value="1"/>
</dbReference>
<evidence type="ECO:0000313" key="3">
    <source>
        <dbReference type="Proteomes" id="UP000193749"/>
    </source>
</evidence>
<dbReference type="SUPFAM" id="SSF50891">
    <property type="entry name" value="Cyclophilin-like"/>
    <property type="match status" value="1"/>
</dbReference>
<organism evidence="1 3">
    <name type="scientific">Pantoea cypripedii</name>
    <name type="common">Pectobacterium cypripedii</name>
    <name type="synonym">Erwinia cypripedii</name>
    <dbReference type="NCBI Taxonomy" id="55209"/>
    <lineage>
        <taxon>Bacteria</taxon>
        <taxon>Pseudomonadati</taxon>
        <taxon>Pseudomonadota</taxon>
        <taxon>Gammaproteobacteria</taxon>
        <taxon>Enterobacterales</taxon>
        <taxon>Erwiniaceae</taxon>
        <taxon>Pantoea</taxon>
    </lineage>
</organism>
<dbReference type="EMBL" id="MLJI01000001">
    <property type="protein sequence ID" value="ORM93325.1"/>
    <property type="molecule type" value="Genomic_DNA"/>
</dbReference>
<dbReference type="EMBL" id="CP024768">
    <property type="protein sequence ID" value="QGY28869.1"/>
    <property type="molecule type" value="Genomic_DNA"/>
</dbReference>
<dbReference type="Proteomes" id="UP000193749">
    <property type="component" value="Unassembled WGS sequence"/>
</dbReference>
<keyword evidence="3" id="KW-1185">Reference proteome</keyword>
<dbReference type="InterPro" id="IPR029000">
    <property type="entry name" value="Cyclophilin-like_dom_sf"/>
</dbReference>
<accession>A0A1X1EU71</accession>